<comment type="caution">
    <text evidence="3">The sequence shown here is derived from an EMBL/GenBank/DDBJ whole genome shotgun (WGS) entry which is preliminary data.</text>
</comment>
<dbReference type="SUPFAM" id="SSF110849">
    <property type="entry name" value="ParB/Sulfiredoxin"/>
    <property type="match status" value="1"/>
</dbReference>
<evidence type="ECO:0000313" key="3">
    <source>
        <dbReference type="EMBL" id="MBK1787997.1"/>
    </source>
</evidence>
<keyword evidence="4" id="KW-1185">Reference proteome</keyword>
<dbReference type="InterPro" id="IPR036086">
    <property type="entry name" value="ParB/Sulfiredoxin_sf"/>
</dbReference>
<sequence length="353" mass="38510">MSGATSAPYEDGSRWSNLVSAGRDEGRASESVNEPSVPGHWSGPTKVPLARICPADSPRSEGVDDEHARMLAESAAPLPPILLHRPTMKVIDGMHRLRAVGLRGHDEILVRYFEGSEAEAFVWAVHTNIAHGLPLTRADREAAAGRILRTHPDWSDRAIAATSGLSPATVGVLRHRSTGQISQLNTRVGRDGRVRPLNAAEGRRRAGEIIAKHPEISLREVARLAGVSVGTARDVRERLRRGDDPVPERVRELAQRQHGARGKSARAPVHMAEAEQSIALHNLCRDPSIRFSETGRSLIRWLGVHSVRSDGLEDVVRAIPPHLTGLMAELARACAEKWISLAEELDERSENSA</sequence>
<accession>A0A934QXK4</accession>
<protein>
    <submittedName>
        <fullName evidence="3">ParB-like nuclease domain-containing protein</fullName>
    </submittedName>
</protein>
<evidence type="ECO:0000313" key="4">
    <source>
        <dbReference type="Proteomes" id="UP000635245"/>
    </source>
</evidence>
<dbReference type="EMBL" id="JAENJH010000008">
    <property type="protein sequence ID" value="MBK1787997.1"/>
    <property type="molecule type" value="Genomic_DNA"/>
</dbReference>
<dbReference type="Proteomes" id="UP000635245">
    <property type="component" value="Unassembled WGS sequence"/>
</dbReference>
<evidence type="ECO:0000259" key="2">
    <source>
        <dbReference type="SMART" id="SM00470"/>
    </source>
</evidence>
<gene>
    <name evidence="3" type="ORF">JHE00_27005</name>
</gene>
<name>A0A934QXK4_9PSEU</name>
<organism evidence="3 4">
    <name type="scientific">Prauserella cavernicola</name>
    <dbReference type="NCBI Taxonomy" id="2800127"/>
    <lineage>
        <taxon>Bacteria</taxon>
        <taxon>Bacillati</taxon>
        <taxon>Actinomycetota</taxon>
        <taxon>Actinomycetes</taxon>
        <taxon>Pseudonocardiales</taxon>
        <taxon>Pseudonocardiaceae</taxon>
        <taxon>Prauserella</taxon>
    </lineage>
</organism>
<reference evidence="3" key="1">
    <citation type="submission" date="2020-12" db="EMBL/GenBank/DDBJ databases">
        <title>Prauserella sp. ASG 168, a novel actinomycete isolated from cave rock.</title>
        <authorList>
            <person name="Suriyachadkun C."/>
        </authorList>
    </citation>
    <scope>NUCLEOTIDE SEQUENCE</scope>
    <source>
        <strain evidence="3">ASG 168</strain>
    </source>
</reference>
<dbReference type="AlphaFoldDB" id="A0A934QXK4"/>
<dbReference type="SMART" id="SM00470">
    <property type="entry name" value="ParB"/>
    <property type="match status" value="1"/>
</dbReference>
<proteinExistence type="predicted"/>
<evidence type="ECO:0000256" key="1">
    <source>
        <dbReference type="SAM" id="MobiDB-lite"/>
    </source>
</evidence>
<dbReference type="InterPro" id="IPR003115">
    <property type="entry name" value="ParB_N"/>
</dbReference>
<feature type="domain" description="ParB-like N-terminal" evidence="2">
    <location>
        <begin position="45"/>
        <end position="129"/>
    </location>
</feature>
<feature type="region of interest" description="Disordered" evidence="1">
    <location>
        <begin position="1"/>
        <end position="62"/>
    </location>
</feature>